<reference evidence="8" key="2">
    <citation type="submission" date="2021-02" db="EMBL/GenBank/DDBJ databases">
        <title>Aspergillus luchuensis mut. kawachii IFO 4304 genome sequence.</title>
        <authorList>
            <person name="Mori K."/>
            <person name="Kadooka C."/>
            <person name="Goto M."/>
            <person name="Futagami T."/>
        </authorList>
    </citation>
    <scope>NUCLEOTIDE SEQUENCE</scope>
    <source>
        <strain evidence="8">IFO 4308</strain>
    </source>
</reference>
<proteinExistence type="predicted"/>
<evidence type="ECO:0000313" key="8">
    <source>
        <dbReference type="EMBL" id="BCR99193.1"/>
    </source>
</evidence>
<dbReference type="Pfam" id="PF13520">
    <property type="entry name" value="AA_permease_2"/>
    <property type="match status" value="1"/>
</dbReference>
<feature type="transmembrane region" description="Helical" evidence="7">
    <location>
        <begin position="236"/>
        <end position="257"/>
    </location>
</feature>
<keyword evidence="2" id="KW-0813">Transport</keyword>
<dbReference type="GO" id="GO:0016020">
    <property type="term" value="C:membrane"/>
    <property type="evidence" value="ECO:0007669"/>
    <property type="project" value="UniProtKB-SubCell"/>
</dbReference>
<name>A0A7R7WA69_ASPKA</name>
<evidence type="ECO:0000256" key="6">
    <source>
        <dbReference type="SAM" id="MobiDB-lite"/>
    </source>
</evidence>
<feature type="region of interest" description="Disordered" evidence="6">
    <location>
        <begin position="327"/>
        <end position="361"/>
    </location>
</feature>
<dbReference type="OrthoDB" id="3900342at2759"/>
<protein>
    <submittedName>
        <fullName evidence="8">GABA-specific high-affinity permease</fullName>
    </submittedName>
</protein>
<gene>
    <name evidence="8" type="primary">UGA4_1</name>
    <name evidence="8" type="ORF">AKAW2_40875A</name>
</gene>
<dbReference type="RefSeq" id="XP_041542956.1">
    <property type="nucleotide sequence ID" value="XM_041689253.1"/>
</dbReference>
<reference evidence="8" key="1">
    <citation type="submission" date="2021-01" db="EMBL/GenBank/DDBJ databases">
        <authorList>
            <consortium name="Aspergillus luchuensis mut. kawachii IFO 4304 genome sequencing consortium"/>
            <person name="Kazuki M."/>
            <person name="Futagami T."/>
        </authorList>
    </citation>
    <scope>NUCLEOTIDE SEQUENCE</scope>
    <source>
        <strain evidence="8">IFO 4308</strain>
    </source>
</reference>
<feature type="transmembrane region" description="Helical" evidence="7">
    <location>
        <begin position="180"/>
        <end position="204"/>
    </location>
</feature>
<dbReference type="AlphaFoldDB" id="A0A7R7WA69"/>
<feature type="compositionally biased region" description="Low complexity" evidence="6">
    <location>
        <begin position="327"/>
        <end position="346"/>
    </location>
</feature>
<organism evidence="8 9">
    <name type="scientific">Aspergillus kawachii</name>
    <name type="common">White koji mold</name>
    <name type="synonym">Aspergillus awamori var. kawachi</name>
    <dbReference type="NCBI Taxonomy" id="1069201"/>
    <lineage>
        <taxon>Eukaryota</taxon>
        <taxon>Fungi</taxon>
        <taxon>Dikarya</taxon>
        <taxon>Ascomycota</taxon>
        <taxon>Pezizomycotina</taxon>
        <taxon>Eurotiomycetes</taxon>
        <taxon>Eurotiomycetidae</taxon>
        <taxon>Eurotiales</taxon>
        <taxon>Aspergillaceae</taxon>
        <taxon>Aspergillus</taxon>
        <taxon>Aspergillus subgen. Circumdati</taxon>
    </lineage>
</organism>
<accession>A0A7R7WA69</accession>
<keyword evidence="9" id="KW-1185">Reference proteome</keyword>
<dbReference type="GeneID" id="64960514"/>
<dbReference type="Proteomes" id="UP000661280">
    <property type="component" value="Chromosome 4"/>
</dbReference>
<dbReference type="KEGG" id="aluc:AKAW2_40875A"/>
<dbReference type="PANTHER" id="PTHR45649:SF6">
    <property type="entry name" value="GABA-SPECIFIC PERMEASE"/>
    <property type="match status" value="1"/>
</dbReference>
<keyword evidence="4 7" id="KW-1133">Transmembrane helix</keyword>
<evidence type="ECO:0000256" key="1">
    <source>
        <dbReference type="ARBA" id="ARBA00004141"/>
    </source>
</evidence>
<feature type="transmembrane region" description="Helical" evidence="7">
    <location>
        <begin position="73"/>
        <end position="91"/>
    </location>
</feature>
<evidence type="ECO:0000313" key="9">
    <source>
        <dbReference type="Proteomes" id="UP000661280"/>
    </source>
</evidence>
<evidence type="ECO:0000256" key="5">
    <source>
        <dbReference type="ARBA" id="ARBA00023136"/>
    </source>
</evidence>
<dbReference type="InterPro" id="IPR002293">
    <property type="entry name" value="AA/rel_permease1"/>
</dbReference>
<evidence type="ECO:0000256" key="4">
    <source>
        <dbReference type="ARBA" id="ARBA00022989"/>
    </source>
</evidence>
<keyword evidence="5 7" id="KW-0472">Membrane</keyword>
<feature type="transmembrane region" description="Helical" evidence="7">
    <location>
        <begin position="98"/>
        <end position="119"/>
    </location>
</feature>
<sequence>MASGMPTAGGLYWWTHYFAGKKYKNALSFLVGYSNTLGLIGGICSVDYTLALMILACVSITRDGSYSASNGTIYGVYVGLILVHAVVSIYSGPIMPRIQTFCIFINIAIIIATVIALPVGKVTRGESLNAGTWVFGHVDNESTWPTGWNFILAFLAPIWSIGFFDSCVHMSEEALHAAKAVPLGIIWSSGCACVFGFLVLSIIASVMNPDVNATINSVFGQPMAQIYYDALGKKGALGFMAVLIVIQFLIGLSLVCLPFPISHPTFTIYPILNTNPTNNRSLLPLAKPGPSPAMVLSPSRTTSAMSVVASATSPCAQSAASLPSVSFSASSASSTPSQRTHSSRSSWPATTSRGRRLSSAA</sequence>
<feature type="transmembrane region" description="Helical" evidence="7">
    <location>
        <begin position="148"/>
        <end position="168"/>
    </location>
</feature>
<keyword evidence="3 7" id="KW-0812">Transmembrane</keyword>
<feature type="transmembrane region" description="Helical" evidence="7">
    <location>
        <begin position="37"/>
        <end position="61"/>
    </location>
</feature>
<evidence type="ECO:0000256" key="7">
    <source>
        <dbReference type="SAM" id="Phobius"/>
    </source>
</evidence>
<evidence type="ECO:0000256" key="3">
    <source>
        <dbReference type="ARBA" id="ARBA00022692"/>
    </source>
</evidence>
<dbReference type="GO" id="GO:0022857">
    <property type="term" value="F:transmembrane transporter activity"/>
    <property type="evidence" value="ECO:0007669"/>
    <property type="project" value="InterPro"/>
</dbReference>
<dbReference type="EMBL" id="AP024428">
    <property type="protein sequence ID" value="BCR99193.1"/>
    <property type="molecule type" value="Genomic_DNA"/>
</dbReference>
<dbReference type="Gene3D" id="1.20.1740.10">
    <property type="entry name" value="Amino acid/polyamine transporter I"/>
    <property type="match status" value="1"/>
</dbReference>
<evidence type="ECO:0000256" key="2">
    <source>
        <dbReference type="ARBA" id="ARBA00022448"/>
    </source>
</evidence>
<comment type="subcellular location">
    <subcellularLocation>
        <location evidence="1">Membrane</location>
        <topology evidence="1">Multi-pass membrane protein</topology>
    </subcellularLocation>
</comment>
<dbReference type="PANTHER" id="PTHR45649">
    <property type="entry name" value="AMINO-ACID PERMEASE BAT1"/>
    <property type="match status" value="1"/>
</dbReference>